<name>A0A7W5JXK8_9ACTN</name>
<dbReference type="AlphaFoldDB" id="A0A7W5JXK8"/>
<proteinExistence type="predicted"/>
<evidence type="ECO:0000313" key="2">
    <source>
        <dbReference type="Proteomes" id="UP000565572"/>
    </source>
</evidence>
<gene>
    <name evidence="1" type="ORF">FHX39_003130</name>
</gene>
<keyword evidence="2" id="KW-1185">Reference proteome</keyword>
<dbReference type="CDD" id="cd03801">
    <property type="entry name" value="GT4_PimA-like"/>
    <property type="match status" value="1"/>
</dbReference>
<organism evidence="1 2">
    <name type="scientific">Microlunatus antarcticus</name>
    <dbReference type="NCBI Taxonomy" id="53388"/>
    <lineage>
        <taxon>Bacteria</taxon>
        <taxon>Bacillati</taxon>
        <taxon>Actinomycetota</taxon>
        <taxon>Actinomycetes</taxon>
        <taxon>Propionibacteriales</taxon>
        <taxon>Propionibacteriaceae</taxon>
        <taxon>Microlunatus</taxon>
    </lineage>
</organism>
<dbReference type="EMBL" id="JACHZG010000001">
    <property type="protein sequence ID" value="MBB3328186.1"/>
    <property type="molecule type" value="Genomic_DNA"/>
</dbReference>
<dbReference type="Proteomes" id="UP000565572">
    <property type="component" value="Unassembled WGS sequence"/>
</dbReference>
<evidence type="ECO:0000313" key="1">
    <source>
        <dbReference type="EMBL" id="MBB3328186.1"/>
    </source>
</evidence>
<dbReference type="SUPFAM" id="SSF53756">
    <property type="entry name" value="UDP-Glycosyltransferase/glycogen phosphorylase"/>
    <property type="match status" value="1"/>
</dbReference>
<keyword evidence="1" id="KW-0808">Transferase</keyword>
<dbReference type="Gene3D" id="3.40.50.2000">
    <property type="entry name" value="Glycogen Phosphorylase B"/>
    <property type="match status" value="2"/>
</dbReference>
<accession>A0A7W5JXK8</accession>
<sequence length="390" mass="42511">MPDPQAPPTHVDRLIVHQFDPARSSPGGIDTCLRGMCRYLPESAEVAVVGVDTGIGHPGRVLGRWERHDLGDGRPFWFLPVVALDPAEGARRVPHSVRLMAGLARYRSRLPRAEIVQVHGLNSALALKLLVRRPQAYFIHTQEQGLTGSTSDSFWRFTGDAHGVLERRTVGAAADVVVFNQEYSGVVRGWNPRARFSPTWFDPALITDRPEAERDPHQVIWVGRLEVPKDPALAVEAFATLVDTDPEQPWKLDLLGQGTMLEQVRAQVDALHPSIAGRISVPGRVAPREVADRMGAAGVFLMTSHPGYEGYPRVLVEAMASGLPSVVTEGSDTGGLVVDGRTGFVCSRDPQELAARVREAAHLDRTQVRAAVADLSAPVLIKRIYDVTAA</sequence>
<dbReference type="RefSeq" id="WP_332836863.1">
    <property type="nucleotide sequence ID" value="NZ_JACHZG010000001.1"/>
</dbReference>
<comment type="caution">
    <text evidence="1">The sequence shown here is derived from an EMBL/GenBank/DDBJ whole genome shotgun (WGS) entry which is preliminary data.</text>
</comment>
<reference evidence="1 2" key="1">
    <citation type="submission" date="2020-08" db="EMBL/GenBank/DDBJ databases">
        <title>Sequencing the genomes of 1000 actinobacteria strains.</title>
        <authorList>
            <person name="Klenk H.-P."/>
        </authorList>
    </citation>
    <scope>NUCLEOTIDE SEQUENCE [LARGE SCALE GENOMIC DNA]</scope>
    <source>
        <strain evidence="1 2">DSM 11053</strain>
    </source>
</reference>
<protein>
    <submittedName>
        <fullName evidence="1">Glycosyltransferase involved in cell wall biosynthesis</fullName>
    </submittedName>
</protein>
<dbReference type="Pfam" id="PF13692">
    <property type="entry name" value="Glyco_trans_1_4"/>
    <property type="match status" value="1"/>
</dbReference>
<dbReference type="PANTHER" id="PTHR12526">
    <property type="entry name" value="GLYCOSYLTRANSFERASE"/>
    <property type="match status" value="1"/>
</dbReference>
<dbReference type="GO" id="GO:0016740">
    <property type="term" value="F:transferase activity"/>
    <property type="evidence" value="ECO:0007669"/>
    <property type="project" value="UniProtKB-KW"/>
</dbReference>